<dbReference type="SUPFAM" id="SSF53850">
    <property type="entry name" value="Periplasmic binding protein-like II"/>
    <property type="match status" value="1"/>
</dbReference>
<dbReference type="InterPro" id="IPR000914">
    <property type="entry name" value="SBP_5_dom"/>
</dbReference>
<dbReference type="PROSITE" id="PS51257">
    <property type="entry name" value="PROKAR_LIPOPROTEIN"/>
    <property type="match status" value="1"/>
</dbReference>
<protein>
    <submittedName>
        <fullName evidence="7">Peptide/nickel transport system substrate-binding protein</fullName>
    </submittedName>
</protein>
<dbReference type="CDD" id="cd08494">
    <property type="entry name" value="PBP2_NikA_DppA_OppA_like_6"/>
    <property type="match status" value="1"/>
</dbReference>
<reference evidence="7 8" key="1">
    <citation type="submission" date="2018-10" db="EMBL/GenBank/DDBJ databases">
        <title>Sequencing the genomes of 1000 actinobacteria strains.</title>
        <authorList>
            <person name="Klenk H.-P."/>
        </authorList>
    </citation>
    <scope>NUCLEOTIDE SEQUENCE [LARGE SCALE GENOMIC DNA]</scope>
    <source>
        <strain evidence="7 8">DSM 44267</strain>
    </source>
</reference>
<name>A0A495Y4M7_9MICO</name>
<dbReference type="RefSeq" id="WP_211333389.1">
    <property type="nucleotide sequence ID" value="NZ_RBXT01000001.1"/>
</dbReference>
<evidence type="ECO:0000259" key="6">
    <source>
        <dbReference type="Pfam" id="PF00496"/>
    </source>
</evidence>
<sequence>MRNTKSKTSLAVVAAVAAGSLALAACSAGSGGTSGGNGGPGSGGTGDAGDGALSIGLVAEPANLDFTKTDGAAIPQVLLYNVYQGLVQLDQNGDIKPGLATKWTVSDDRKTYTFDLASDAKFTNGAPFTADDAKFSIDRVKSAWTVSLKSAMNVVASTTVVSPTQLKVVLSKPSNDWLYRMTTRVGAMFSRTGVDDLAAKPVGTGPYSVGTWTRGDSIQLVRNDAYWGTKPAYKTVTFKYFKDPTALNNALLTGTINVIGTVQTPESLGQFENNDKYQVIEGTTNGEVVLSFNNGSGPMKNEKMRQAVRYAIDHKALVDTCWAGRGTLIGSMSVPTDPWYEDLTGLYPYDVAKAKALLQESGEAGQTLRLRIPTLPYATACGTVVKSQLEQAGFKVALDQLEFPAAWLTTVFKNADYDMSIVAHVEPRDMGAVFGDPTYYTRYTNPEFSALLAKADAGTEQEQVTDMKAAAKLLSETAAADWLFVLPNIIVADKGVTGLPKNAISESFDVTGLSGS</sequence>
<evidence type="ECO:0000313" key="8">
    <source>
        <dbReference type="Proteomes" id="UP000278440"/>
    </source>
</evidence>
<dbReference type="Gene3D" id="3.40.190.10">
    <property type="entry name" value="Periplasmic binding protein-like II"/>
    <property type="match status" value="1"/>
</dbReference>
<evidence type="ECO:0000256" key="5">
    <source>
        <dbReference type="SAM" id="SignalP"/>
    </source>
</evidence>
<proteinExistence type="inferred from homology"/>
<feature type="chain" id="PRO_5019732900" evidence="5">
    <location>
        <begin position="25"/>
        <end position="516"/>
    </location>
</feature>
<evidence type="ECO:0000256" key="2">
    <source>
        <dbReference type="ARBA" id="ARBA00005695"/>
    </source>
</evidence>
<dbReference type="GO" id="GO:1904680">
    <property type="term" value="F:peptide transmembrane transporter activity"/>
    <property type="evidence" value="ECO:0007669"/>
    <property type="project" value="TreeGrafter"/>
</dbReference>
<dbReference type="Proteomes" id="UP000278440">
    <property type="component" value="Unassembled WGS sequence"/>
</dbReference>
<keyword evidence="3" id="KW-0813">Transport</keyword>
<dbReference type="PIRSF" id="PIRSF002741">
    <property type="entry name" value="MppA"/>
    <property type="match status" value="1"/>
</dbReference>
<keyword evidence="4 5" id="KW-0732">Signal</keyword>
<dbReference type="GO" id="GO:0015833">
    <property type="term" value="P:peptide transport"/>
    <property type="evidence" value="ECO:0007669"/>
    <property type="project" value="TreeGrafter"/>
</dbReference>
<accession>A0A495Y4M7</accession>
<evidence type="ECO:0000256" key="1">
    <source>
        <dbReference type="ARBA" id="ARBA00004196"/>
    </source>
</evidence>
<comment type="subcellular location">
    <subcellularLocation>
        <location evidence="1">Cell envelope</location>
    </subcellularLocation>
</comment>
<evidence type="ECO:0000256" key="4">
    <source>
        <dbReference type="ARBA" id="ARBA00022729"/>
    </source>
</evidence>
<dbReference type="InterPro" id="IPR039424">
    <property type="entry name" value="SBP_5"/>
</dbReference>
<organism evidence="7 8">
    <name type="scientific">Terracoccus luteus</name>
    <dbReference type="NCBI Taxonomy" id="53356"/>
    <lineage>
        <taxon>Bacteria</taxon>
        <taxon>Bacillati</taxon>
        <taxon>Actinomycetota</taxon>
        <taxon>Actinomycetes</taxon>
        <taxon>Micrococcales</taxon>
        <taxon>Intrasporangiaceae</taxon>
        <taxon>Terracoccus</taxon>
    </lineage>
</organism>
<comment type="caution">
    <text evidence="7">The sequence shown here is derived from an EMBL/GenBank/DDBJ whole genome shotgun (WGS) entry which is preliminary data.</text>
</comment>
<dbReference type="InterPro" id="IPR030678">
    <property type="entry name" value="Peptide/Ni-bd"/>
</dbReference>
<feature type="domain" description="Solute-binding protein family 5" evidence="6">
    <location>
        <begin position="95"/>
        <end position="424"/>
    </location>
</feature>
<dbReference type="GO" id="GO:0042597">
    <property type="term" value="C:periplasmic space"/>
    <property type="evidence" value="ECO:0007669"/>
    <property type="project" value="UniProtKB-ARBA"/>
</dbReference>
<gene>
    <name evidence="7" type="ORF">DFJ68_3071</name>
</gene>
<dbReference type="GO" id="GO:0043190">
    <property type="term" value="C:ATP-binding cassette (ABC) transporter complex"/>
    <property type="evidence" value="ECO:0007669"/>
    <property type="project" value="InterPro"/>
</dbReference>
<dbReference type="Gene3D" id="3.10.105.10">
    <property type="entry name" value="Dipeptide-binding Protein, Domain 3"/>
    <property type="match status" value="1"/>
</dbReference>
<dbReference type="Gene3D" id="3.90.76.10">
    <property type="entry name" value="Dipeptide-binding Protein, Domain 1"/>
    <property type="match status" value="1"/>
</dbReference>
<dbReference type="Pfam" id="PF00496">
    <property type="entry name" value="SBP_bac_5"/>
    <property type="match status" value="1"/>
</dbReference>
<keyword evidence="8" id="KW-1185">Reference proteome</keyword>
<dbReference type="PANTHER" id="PTHR30290">
    <property type="entry name" value="PERIPLASMIC BINDING COMPONENT OF ABC TRANSPORTER"/>
    <property type="match status" value="1"/>
</dbReference>
<dbReference type="EMBL" id="RBXT01000001">
    <property type="protein sequence ID" value="RKT79598.1"/>
    <property type="molecule type" value="Genomic_DNA"/>
</dbReference>
<feature type="signal peptide" evidence="5">
    <location>
        <begin position="1"/>
        <end position="24"/>
    </location>
</feature>
<comment type="similarity">
    <text evidence="2">Belongs to the bacterial solute-binding protein 5 family.</text>
</comment>
<dbReference type="GO" id="GO:0030313">
    <property type="term" value="C:cell envelope"/>
    <property type="evidence" value="ECO:0007669"/>
    <property type="project" value="UniProtKB-SubCell"/>
</dbReference>
<dbReference type="PANTHER" id="PTHR30290:SF10">
    <property type="entry name" value="PERIPLASMIC OLIGOPEPTIDE-BINDING PROTEIN-RELATED"/>
    <property type="match status" value="1"/>
</dbReference>
<evidence type="ECO:0000256" key="3">
    <source>
        <dbReference type="ARBA" id="ARBA00022448"/>
    </source>
</evidence>
<evidence type="ECO:0000313" key="7">
    <source>
        <dbReference type="EMBL" id="RKT79598.1"/>
    </source>
</evidence>
<dbReference type="AlphaFoldDB" id="A0A495Y4M7"/>